<dbReference type="AlphaFoldDB" id="A0A9W4HAK7"/>
<dbReference type="InterPro" id="IPR021858">
    <property type="entry name" value="Fun_TF"/>
</dbReference>
<feature type="domain" description="Zn(2)-C6 fungal-type" evidence="6">
    <location>
        <begin position="57"/>
        <end position="87"/>
    </location>
</feature>
<dbReference type="OrthoDB" id="4314040at2759"/>
<sequence length="527" mass="59507">MDPILSSILSILSANEGPAIQNYPSPLWSRFLNSHPCNDMPKMNAQKQKGYSRSRNGCLQCRGRHQKCDERKPKCSLCASRQVHCEYSSTRKFVQSTGPLMMRHKPRETRSYPDPKDNSMPEACLFLETGSFDNEIDNAAWNYYVHIVSPHIPAIDGPENPYRELSVIALSSPVLLHTIICIASEHMLNSGLVSVSTAAVHKLRMLKSIDRCLKQIHAQDRAQNQTPYSDMDTEFNTVLAAIVLQGVVVALTHNEAPKPHIVYALSLLRPTQLLHTIPRTPLIRMVLQRFAIMDVTVSISRQRRPCAPRDFILYQPAPFWDASEPSVLKMTGCPQPLMCFLVQISHLSNDIDEGLEQGLASGLSRASALQSELQSWWLGYGESNPTSPRDPLSLLTECYFHAAELLLARRVFKYPTTSPMTQKIVQTSLGLMKDLSPGCGVDSSLPQPFYLTAREALSPTDRDWVRRRHVEMGYSYREQQRNATMDHIENIWRTVDRFLAEPNQAKKFGTLDARIKGLDRSSAVFIF</sequence>
<evidence type="ECO:0000256" key="4">
    <source>
        <dbReference type="ARBA" id="ARBA00023163"/>
    </source>
</evidence>
<evidence type="ECO:0000313" key="7">
    <source>
        <dbReference type="EMBL" id="CAG7950201.1"/>
    </source>
</evidence>
<evidence type="ECO:0000256" key="2">
    <source>
        <dbReference type="ARBA" id="ARBA00023015"/>
    </source>
</evidence>
<protein>
    <recommendedName>
        <fullName evidence="6">Zn(2)-C6 fungal-type domain-containing protein</fullName>
    </recommendedName>
</protein>
<dbReference type="Gene3D" id="4.10.240.10">
    <property type="entry name" value="Zn(2)-C6 fungal-type DNA-binding domain"/>
    <property type="match status" value="1"/>
</dbReference>
<organism evidence="7 8">
    <name type="scientific">Penicillium olsonii</name>
    <dbReference type="NCBI Taxonomy" id="99116"/>
    <lineage>
        <taxon>Eukaryota</taxon>
        <taxon>Fungi</taxon>
        <taxon>Dikarya</taxon>
        <taxon>Ascomycota</taxon>
        <taxon>Pezizomycotina</taxon>
        <taxon>Eurotiomycetes</taxon>
        <taxon>Eurotiomycetidae</taxon>
        <taxon>Eurotiales</taxon>
        <taxon>Aspergillaceae</taxon>
        <taxon>Penicillium</taxon>
    </lineage>
</organism>
<dbReference type="Pfam" id="PF00172">
    <property type="entry name" value="Zn_clus"/>
    <property type="match status" value="1"/>
</dbReference>
<dbReference type="CDD" id="cd12148">
    <property type="entry name" value="fungal_TF_MHR"/>
    <property type="match status" value="1"/>
</dbReference>
<evidence type="ECO:0000259" key="6">
    <source>
        <dbReference type="PROSITE" id="PS50048"/>
    </source>
</evidence>
<dbReference type="PROSITE" id="PS50048">
    <property type="entry name" value="ZN2_CY6_FUNGAL_2"/>
    <property type="match status" value="1"/>
</dbReference>
<accession>A0A9W4HAK7</accession>
<dbReference type="SMART" id="SM00066">
    <property type="entry name" value="GAL4"/>
    <property type="match status" value="1"/>
</dbReference>
<comment type="subcellular location">
    <subcellularLocation>
        <location evidence="1">Nucleus</location>
    </subcellularLocation>
</comment>
<dbReference type="Proteomes" id="UP001153618">
    <property type="component" value="Unassembled WGS sequence"/>
</dbReference>
<keyword evidence="8" id="KW-1185">Reference proteome</keyword>
<dbReference type="SUPFAM" id="SSF57701">
    <property type="entry name" value="Zn2/Cys6 DNA-binding domain"/>
    <property type="match status" value="1"/>
</dbReference>
<dbReference type="GO" id="GO:0008270">
    <property type="term" value="F:zinc ion binding"/>
    <property type="evidence" value="ECO:0007669"/>
    <property type="project" value="InterPro"/>
</dbReference>
<dbReference type="Pfam" id="PF11951">
    <property type="entry name" value="Fungal_trans_2"/>
    <property type="match status" value="1"/>
</dbReference>
<comment type="caution">
    <text evidence="7">The sequence shown here is derived from an EMBL/GenBank/DDBJ whole genome shotgun (WGS) entry which is preliminary data.</text>
</comment>
<dbReference type="EMBL" id="CAJVOS010000007">
    <property type="protein sequence ID" value="CAG7950201.1"/>
    <property type="molecule type" value="Genomic_DNA"/>
</dbReference>
<dbReference type="GO" id="GO:0000981">
    <property type="term" value="F:DNA-binding transcription factor activity, RNA polymerase II-specific"/>
    <property type="evidence" value="ECO:0007669"/>
    <property type="project" value="InterPro"/>
</dbReference>
<dbReference type="InterPro" id="IPR001138">
    <property type="entry name" value="Zn2Cys6_DnaBD"/>
</dbReference>
<keyword evidence="2" id="KW-0805">Transcription regulation</keyword>
<keyword evidence="5" id="KW-0539">Nucleus</keyword>
<dbReference type="GO" id="GO:0003677">
    <property type="term" value="F:DNA binding"/>
    <property type="evidence" value="ECO:0007669"/>
    <property type="project" value="UniProtKB-KW"/>
</dbReference>
<dbReference type="PROSITE" id="PS00463">
    <property type="entry name" value="ZN2_CY6_FUNGAL_1"/>
    <property type="match status" value="1"/>
</dbReference>
<dbReference type="CDD" id="cd00067">
    <property type="entry name" value="GAL4"/>
    <property type="match status" value="1"/>
</dbReference>
<evidence type="ECO:0000256" key="1">
    <source>
        <dbReference type="ARBA" id="ARBA00004123"/>
    </source>
</evidence>
<keyword evidence="4" id="KW-0804">Transcription</keyword>
<dbReference type="PANTHER" id="PTHR37534:SF46">
    <property type="entry name" value="ZN(II)2CYS6 TRANSCRIPTION FACTOR (EUROFUNG)"/>
    <property type="match status" value="1"/>
</dbReference>
<dbReference type="PANTHER" id="PTHR37534">
    <property type="entry name" value="TRANSCRIPTIONAL ACTIVATOR PROTEIN UGA3"/>
    <property type="match status" value="1"/>
</dbReference>
<evidence type="ECO:0000313" key="8">
    <source>
        <dbReference type="Proteomes" id="UP001153618"/>
    </source>
</evidence>
<keyword evidence="3" id="KW-0238">DNA-binding</keyword>
<dbReference type="GO" id="GO:0005634">
    <property type="term" value="C:nucleus"/>
    <property type="evidence" value="ECO:0007669"/>
    <property type="project" value="UniProtKB-SubCell"/>
</dbReference>
<proteinExistence type="predicted"/>
<reference evidence="7" key="1">
    <citation type="submission" date="2021-07" db="EMBL/GenBank/DDBJ databases">
        <authorList>
            <person name="Branca A.L. A."/>
        </authorList>
    </citation>
    <scope>NUCLEOTIDE SEQUENCE</scope>
</reference>
<dbReference type="InterPro" id="IPR036864">
    <property type="entry name" value="Zn2-C6_fun-type_DNA-bd_sf"/>
</dbReference>
<evidence type="ECO:0000256" key="3">
    <source>
        <dbReference type="ARBA" id="ARBA00023125"/>
    </source>
</evidence>
<name>A0A9W4HAK7_PENOL</name>
<evidence type="ECO:0000256" key="5">
    <source>
        <dbReference type="ARBA" id="ARBA00023242"/>
    </source>
</evidence>
<gene>
    <name evidence="7" type="ORF">POLS_LOCUS425</name>
</gene>